<evidence type="ECO:0000313" key="2">
    <source>
        <dbReference type="EMBL" id="GJN90540.1"/>
    </source>
</evidence>
<reference evidence="2 3" key="1">
    <citation type="submission" date="2021-12" db="EMBL/GenBank/DDBJ databases">
        <title>High titer production of polyol ester of fatty acids by Rhodotorula paludigena BS15 towards product separation-free biomass refinery.</title>
        <authorList>
            <person name="Mano J."/>
            <person name="Ono H."/>
            <person name="Tanaka T."/>
            <person name="Naito K."/>
            <person name="Sushida H."/>
            <person name="Ike M."/>
            <person name="Tokuyasu K."/>
            <person name="Kitaoka M."/>
        </authorList>
    </citation>
    <scope>NUCLEOTIDE SEQUENCE [LARGE SCALE GENOMIC DNA]</scope>
    <source>
        <strain evidence="2 3">BS15</strain>
    </source>
</reference>
<evidence type="ECO:0000313" key="3">
    <source>
        <dbReference type="Proteomes" id="UP001342314"/>
    </source>
</evidence>
<feature type="region of interest" description="Disordered" evidence="1">
    <location>
        <begin position="917"/>
        <end position="994"/>
    </location>
</feature>
<accession>A0AAV5GM08</accession>
<feature type="region of interest" description="Disordered" evidence="1">
    <location>
        <begin position="14"/>
        <end position="43"/>
    </location>
</feature>
<dbReference type="Proteomes" id="UP001342314">
    <property type="component" value="Unassembled WGS sequence"/>
</dbReference>
<feature type="region of interest" description="Disordered" evidence="1">
    <location>
        <begin position="160"/>
        <end position="185"/>
    </location>
</feature>
<keyword evidence="3" id="KW-1185">Reference proteome</keyword>
<evidence type="ECO:0000256" key="1">
    <source>
        <dbReference type="SAM" id="MobiDB-lite"/>
    </source>
</evidence>
<comment type="caution">
    <text evidence="2">The sequence shown here is derived from an EMBL/GenBank/DDBJ whole genome shotgun (WGS) entry which is preliminary data.</text>
</comment>
<name>A0AAV5GM08_9BASI</name>
<organism evidence="2 3">
    <name type="scientific">Rhodotorula paludigena</name>
    <dbReference type="NCBI Taxonomy" id="86838"/>
    <lineage>
        <taxon>Eukaryota</taxon>
        <taxon>Fungi</taxon>
        <taxon>Dikarya</taxon>
        <taxon>Basidiomycota</taxon>
        <taxon>Pucciniomycotina</taxon>
        <taxon>Microbotryomycetes</taxon>
        <taxon>Sporidiobolales</taxon>
        <taxon>Sporidiobolaceae</taxon>
        <taxon>Rhodotorula</taxon>
    </lineage>
</organism>
<proteinExistence type="predicted"/>
<sequence length="1036" mass="111338">MDGFEPYAGQYAVPHGHQHHQQHHQQPHYPVASTSQLPPPVVPPPPPLPQHAWTAQIPLEAVQIPPGASVLLPPAQAAIGQLPDQLVGGTQLVKVTAKAGLSSRSWALSVPADGRLLAHGTVLQCTKRKEECDYGDDVSIALRPTWVTSLDEDIGSASGLAQRTPLAGPAGLNRPSHSSSPYPYPPPQVPVRYDPQQTIRNISDIQHRQALIRSGQHSGPGVSGYDDDDDESSQSFAKLWETFLRASNLGASSSDWRLALPTMATSLTIHLIDASMHSCCFHLPAFHIFSPDVQFFKEHVDSLDLASQVIVGILTSLGARASPHSALLGVAGPDIENGKASLDLVLSAGIRRENAWRAIVKRATDLCSKMEILQVPSARNAQTLVAFVQMLMLAEVKPKTARFFLRSAMGLFRDMQHSDLPLSEVQAIKSSVGPTLFESDARIAAYLSMPVVISDNDLYEYFEGTGVHVPDLANEDLGPHLDEILDPARGLVTRAKLDRALGLTGYFVCAVQRAFSNISSSRRPSTRFLKTVPELWSYVDRAHAAVQKLHRRLVQLDYTPAGCDAHHSVDYDLLIGVRMDERLLDIVHLAHVWLIQQRRMDLTIEDRAALEDLLATSERRVRKCLKLLAFYSKVFVDSLDKHVVYHLVTQLEALPGWATMIAQREGEPTEFGPLPAECALTDVELDWFTRALELACFFTPLGHERLLELRAARAARLRQDAPYMAFGDYELSTTEPGSTARAFQNSPPGYQTMPLPPQQHQSQQAMGQASFAPPRQAHAPDAHFIPPPLHDDPALAGRRPRRRSATWQFDSYGTPLGVVDTPSSASSGSDGAGGMASYDGLNLPTPAASLPGMPPLGHPYNMPPLGAGAPPVSMSGADFLPLPIPPQTPVGGGVASHTSTPLQHHASITIPLHPAGALAAPASNGSSPAVSPNAPPHSAVPPTPGWRDPPHPQPSQQPSPGYDYVAMLSAAEAARSDTPAGSVPTTGARGMSDEMANAPPLPGQDVRGRVDGVNGGGVGAGATADSRVWTAHNGGW</sequence>
<feature type="compositionally biased region" description="Basic residues" evidence="1">
    <location>
        <begin position="16"/>
        <end position="26"/>
    </location>
</feature>
<gene>
    <name evidence="2" type="ORF">Rhopal_003552-T1</name>
</gene>
<protein>
    <submittedName>
        <fullName evidence="2">Uncharacterized protein</fullName>
    </submittedName>
</protein>
<dbReference type="EMBL" id="BQKY01000007">
    <property type="protein sequence ID" value="GJN90540.1"/>
    <property type="molecule type" value="Genomic_DNA"/>
</dbReference>
<feature type="compositionally biased region" description="Pro residues" evidence="1">
    <location>
        <begin position="933"/>
        <end position="944"/>
    </location>
</feature>
<feature type="compositionally biased region" description="Low complexity" evidence="1">
    <location>
        <begin position="917"/>
        <end position="932"/>
    </location>
</feature>
<dbReference type="AlphaFoldDB" id="A0AAV5GM08"/>